<reference evidence="2 3" key="1">
    <citation type="journal article" date="2012" name="J. Bacteriol.">
        <title>Draft Genome Sequences for Two Metal-Reducing Pelosinus fermentans Strains Isolated from a Cr(VI)-Contaminated Site and for Type Strain R7.</title>
        <authorList>
            <person name="Brown S.D."/>
            <person name="Podar M."/>
            <person name="Klingeman D.M."/>
            <person name="Johnson C.M."/>
            <person name="Yang Z.K."/>
            <person name="Utturkar S.M."/>
            <person name="Land M.L."/>
            <person name="Mosher J.J."/>
            <person name="Hurt R.A.Jr."/>
            <person name="Phelps T.J."/>
            <person name="Palumbo A.V."/>
            <person name="Arkin A.P."/>
            <person name="Hazen T.C."/>
            <person name="Elias D.A."/>
        </authorList>
    </citation>
    <scope>NUCLEOTIDE SEQUENCE [LARGE SCALE GENOMIC DNA]</scope>
    <source>
        <strain evidence="2 3">B4</strain>
    </source>
</reference>
<dbReference type="RefSeq" id="WP_007932328.1">
    <property type="nucleotide sequence ID" value="NZ_AKVJ01000017.1"/>
</dbReference>
<name>I8RI49_9FIRM</name>
<dbReference type="Proteomes" id="UP000004324">
    <property type="component" value="Unassembled WGS sequence"/>
</dbReference>
<dbReference type="InterPro" id="IPR009061">
    <property type="entry name" value="DNA-bd_dom_put_sf"/>
</dbReference>
<dbReference type="Pfam" id="PF12728">
    <property type="entry name" value="HTH_17"/>
    <property type="match status" value="2"/>
</dbReference>
<sequence length="159" mass="18541">MDEYLTPEELGKILKVNEKVIVDLLNSGDIPGIKIGYLWRIPKTKLEECFESNIRHAKPINFTNTIKFIKPTKKAIRPTDSNSLMRTPKNVMEKFLTCDDVAERYGVKKITIWSWIREKKLNAIQTGKKYRIRPEDLKAFEDARMSVQIISKEQKNESL</sequence>
<proteinExistence type="predicted"/>
<accession>I8RI49</accession>
<evidence type="ECO:0000313" key="3">
    <source>
        <dbReference type="Proteomes" id="UP000004324"/>
    </source>
</evidence>
<protein>
    <submittedName>
        <fullName evidence="2">DNA binding domain protein, excisionase family</fullName>
    </submittedName>
</protein>
<dbReference type="GO" id="GO:0003677">
    <property type="term" value="F:DNA binding"/>
    <property type="evidence" value="ECO:0007669"/>
    <property type="project" value="InterPro"/>
</dbReference>
<feature type="domain" description="Helix-turn-helix" evidence="1">
    <location>
        <begin position="4"/>
        <end position="53"/>
    </location>
</feature>
<comment type="caution">
    <text evidence="2">The sequence shown here is derived from an EMBL/GenBank/DDBJ whole genome shotgun (WGS) entry which is preliminary data.</text>
</comment>
<keyword evidence="3" id="KW-1185">Reference proteome</keyword>
<feature type="domain" description="Helix-turn-helix" evidence="1">
    <location>
        <begin position="95"/>
        <end position="140"/>
    </location>
</feature>
<dbReference type="InterPro" id="IPR010093">
    <property type="entry name" value="SinI_DNA-bd"/>
</dbReference>
<evidence type="ECO:0000313" key="2">
    <source>
        <dbReference type="EMBL" id="EIW19498.1"/>
    </source>
</evidence>
<dbReference type="PATRIC" id="fig|1149862.3.peg.1230"/>
<gene>
    <name evidence="2" type="ORF">FB4_2681</name>
</gene>
<dbReference type="AlphaFoldDB" id="I8RI49"/>
<dbReference type="NCBIfam" id="TIGR01764">
    <property type="entry name" value="excise"/>
    <property type="match status" value="2"/>
</dbReference>
<dbReference type="EMBL" id="AKVJ01000017">
    <property type="protein sequence ID" value="EIW19498.1"/>
    <property type="molecule type" value="Genomic_DNA"/>
</dbReference>
<organism evidence="2 3">
    <name type="scientific">Pelosinus fermentans B4</name>
    <dbReference type="NCBI Taxonomy" id="1149862"/>
    <lineage>
        <taxon>Bacteria</taxon>
        <taxon>Bacillati</taxon>
        <taxon>Bacillota</taxon>
        <taxon>Negativicutes</taxon>
        <taxon>Selenomonadales</taxon>
        <taxon>Sporomusaceae</taxon>
        <taxon>Pelosinus</taxon>
    </lineage>
</organism>
<dbReference type="InterPro" id="IPR041657">
    <property type="entry name" value="HTH_17"/>
</dbReference>
<dbReference type="OrthoDB" id="515428at2"/>
<evidence type="ECO:0000259" key="1">
    <source>
        <dbReference type="Pfam" id="PF12728"/>
    </source>
</evidence>
<dbReference type="SUPFAM" id="SSF46955">
    <property type="entry name" value="Putative DNA-binding domain"/>
    <property type="match status" value="1"/>
</dbReference>